<dbReference type="Proteomes" id="UP000095282">
    <property type="component" value="Unplaced"/>
</dbReference>
<protein>
    <submittedName>
        <fullName evidence="2">Secreted protein</fullName>
    </submittedName>
</protein>
<dbReference type="AntiFam" id="ANF00013">
    <property type="entry name" value="tRNA translation"/>
</dbReference>
<sequence length="133" mass="15062">MELSSNSFHTFFKSFLSSETPPLSLLSPVFNFADCFVLVPRSEPFFLKIAISFFPFFSHNSLPPMLHQVKVISWCRTVVASNWPRGAMDNASAYGAEDCRFESCRGRNFFCLVVWLPMTLESVIRDAASLIHA</sequence>
<dbReference type="AlphaFoldDB" id="A0A1I7TJA7"/>
<evidence type="ECO:0000313" key="1">
    <source>
        <dbReference type="Proteomes" id="UP000095282"/>
    </source>
</evidence>
<proteinExistence type="predicted"/>
<keyword evidence="1" id="KW-1185">Reference proteome</keyword>
<evidence type="ECO:0000313" key="2">
    <source>
        <dbReference type="WBParaSite" id="Csp11.Scaffold626.g6484.t1"/>
    </source>
</evidence>
<name>A0A1I7TJA7_9PELO</name>
<accession>A0A1I7TJA7</accession>
<dbReference type="WBParaSite" id="Csp11.Scaffold626.g6484.t1">
    <property type="protein sequence ID" value="Csp11.Scaffold626.g6484.t1"/>
    <property type="gene ID" value="Csp11.Scaffold626.g6484"/>
</dbReference>
<reference evidence="2" key="1">
    <citation type="submission" date="2016-11" db="UniProtKB">
        <authorList>
            <consortium name="WormBaseParasite"/>
        </authorList>
    </citation>
    <scope>IDENTIFICATION</scope>
</reference>
<organism evidence="1 2">
    <name type="scientific">Caenorhabditis tropicalis</name>
    <dbReference type="NCBI Taxonomy" id="1561998"/>
    <lineage>
        <taxon>Eukaryota</taxon>
        <taxon>Metazoa</taxon>
        <taxon>Ecdysozoa</taxon>
        <taxon>Nematoda</taxon>
        <taxon>Chromadorea</taxon>
        <taxon>Rhabditida</taxon>
        <taxon>Rhabditina</taxon>
        <taxon>Rhabditomorpha</taxon>
        <taxon>Rhabditoidea</taxon>
        <taxon>Rhabditidae</taxon>
        <taxon>Peloderinae</taxon>
        <taxon>Caenorhabditis</taxon>
    </lineage>
</organism>